<organism evidence="4 5">
    <name type="scientific">Candidatus Yanofskybacteria bacterium RIFCSPHIGHO2_02_FULL_41_11</name>
    <dbReference type="NCBI Taxonomy" id="1802675"/>
    <lineage>
        <taxon>Bacteria</taxon>
        <taxon>Candidatus Yanofskyibacteriota</taxon>
    </lineage>
</organism>
<feature type="domain" description="Cell envelope-related transcriptional attenuator" evidence="3">
    <location>
        <begin position="117"/>
        <end position="264"/>
    </location>
</feature>
<dbReference type="InterPro" id="IPR004474">
    <property type="entry name" value="LytR_CpsA_psr"/>
</dbReference>
<dbReference type="Pfam" id="PF03816">
    <property type="entry name" value="LytR_cpsA_psr"/>
    <property type="match status" value="1"/>
</dbReference>
<keyword evidence="2" id="KW-0812">Transmembrane</keyword>
<gene>
    <name evidence="4" type="ORF">A3J46_00955</name>
</gene>
<comment type="caution">
    <text evidence="4">The sequence shown here is derived from an EMBL/GenBank/DDBJ whole genome shotgun (WGS) entry which is preliminary data.</text>
</comment>
<dbReference type="PANTHER" id="PTHR33392:SF6">
    <property type="entry name" value="POLYISOPRENYL-TEICHOIC ACID--PEPTIDOGLYCAN TEICHOIC ACID TRANSFERASE TAGU"/>
    <property type="match status" value="1"/>
</dbReference>
<reference evidence="4 5" key="1">
    <citation type="journal article" date="2016" name="Nat. Commun.">
        <title>Thousands of microbial genomes shed light on interconnected biogeochemical processes in an aquifer system.</title>
        <authorList>
            <person name="Anantharaman K."/>
            <person name="Brown C.T."/>
            <person name="Hug L.A."/>
            <person name="Sharon I."/>
            <person name="Castelle C.J."/>
            <person name="Probst A.J."/>
            <person name="Thomas B.C."/>
            <person name="Singh A."/>
            <person name="Wilkins M.J."/>
            <person name="Karaoz U."/>
            <person name="Brodie E.L."/>
            <person name="Williams K.H."/>
            <person name="Hubbard S.S."/>
            <person name="Banfield J.F."/>
        </authorList>
    </citation>
    <scope>NUCLEOTIDE SEQUENCE [LARGE SCALE GENOMIC DNA]</scope>
</reference>
<evidence type="ECO:0000256" key="1">
    <source>
        <dbReference type="ARBA" id="ARBA00006068"/>
    </source>
</evidence>
<protein>
    <recommendedName>
        <fullName evidence="3">Cell envelope-related transcriptional attenuator domain-containing protein</fullName>
    </recommendedName>
</protein>
<dbReference type="EMBL" id="MGJP01000067">
    <property type="protein sequence ID" value="OGN08191.1"/>
    <property type="molecule type" value="Genomic_DNA"/>
</dbReference>
<name>A0A1F8F4Y0_9BACT</name>
<feature type="transmembrane region" description="Helical" evidence="2">
    <location>
        <begin position="22"/>
        <end position="41"/>
    </location>
</feature>
<dbReference type="InterPro" id="IPR050922">
    <property type="entry name" value="LytR/CpsA/Psr_CW_biosynth"/>
</dbReference>
<proteinExistence type="inferred from homology"/>
<evidence type="ECO:0000313" key="4">
    <source>
        <dbReference type="EMBL" id="OGN08191.1"/>
    </source>
</evidence>
<dbReference type="NCBIfam" id="TIGR00350">
    <property type="entry name" value="lytR_cpsA_psr"/>
    <property type="match status" value="1"/>
</dbReference>
<dbReference type="AlphaFoldDB" id="A0A1F8F4Y0"/>
<keyword evidence="2" id="KW-1133">Transmembrane helix</keyword>
<dbReference type="Gene3D" id="3.40.630.190">
    <property type="entry name" value="LCP protein"/>
    <property type="match status" value="1"/>
</dbReference>
<accession>A0A1F8F4Y0</accession>
<sequence length="355" mass="40838">MDEIDFNTYNFKEKKGRKLNRFFLVAGLIVIMWIIFNTSLFTREFEFQNDLADKKSESDSVWFKKFTSLLFFSQNRAEEIDTDYVMPDKEPNRLNVLILGIRGEDDENAEEAGALLTDTIMVFSHDQLTKRSSLISIPRDLYVKIGSDKNKINSAYEYGLYKKSGTDYVKKLISQITGAYIDNVIVVDFSSFEKLIDQLGGIDVTLAKPFKEESQWGYVFELPVGENHLKGKDALYYARSRYSTSDFDRASRQQQILFAIKTKLTELKIISDPIKILSVVNILGQNIKIDINIWNIKEVIDLGREIDTSPAVFKKQVLSVDNFLYQTVGPNGEYILLPNGDNFEQVKLLFQEILK</sequence>
<keyword evidence="2" id="KW-0472">Membrane</keyword>
<dbReference type="Proteomes" id="UP000177167">
    <property type="component" value="Unassembled WGS sequence"/>
</dbReference>
<evidence type="ECO:0000313" key="5">
    <source>
        <dbReference type="Proteomes" id="UP000177167"/>
    </source>
</evidence>
<dbReference type="PANTHER" id="PTHR33392">
    <property type="entry name" value="POLYISOPRENYL-TEICHOIC ACID--PEPTIDOGLYCAN TEICHOIC ACID TRANSFERASE TAGU"/>
    <property type="match status" value="1"/>
</dbReference>
<comment type="similarity">
    <text evidence="1">Belongs to the LytR/CpsA/Psr (LCP) family.</text>
</comment>
<evidence type="ECO:0000256" key="2">
    <source>
        <dbReference type="SAM" id="Phobius"/>
    </source>
</evidence>
<evidence type="ECO:0000259" key="3">
    <source>
        <dbReference type="Pfam" id="PF03816"/>
    </source>
</evidence>